<dbReference type="OrthoDB" id="431929at2759"/>
<keyword evidence="3" id="KW-0862">Zinc</keyword>
<evidence type="ECO:0000259" key="6">
    <source>
        <dbReference type="PROSITE" id="PS51039"/>
    </source>
</evidence>
<dbReference type="Pfam" id="PF25327">
    <property type="entry name" value="UBL_ZFAND1"/>
    <property type="match status" value="1"/>
</dbReference>
<keyword evidence="1" id="KW-0479">Metal-binding</keyword>
<evidence type="ECO:0000256" key="5">
    <source>
        <dbReference type="SAM" id="MobiDB-lite"/>
    </source>
</evidence>
<evidence type="ECO:0000313" key="8">
    <source>
        <dbReference type="Proteomes" id="UP000275078"/>
    </source>
</evidence>
<dbReference type="PANTHER" id="PTHR14677:SF40">
    <property type="entry name" value="CDC48-ASSOCIATED UBIQUITIN-LIKE_ZINC FINGER PROTEIN 1"/>
    <property type="match status" value="1"/>
</dbReference>
<gene>
    <name evidence="7" type="ORF">BJ508DRAFT_360943</name>
</gene>
<dbReference type="AlphaFoldDB" id="A0A3N4IBA2"/>
<dbReference type="EMBL" id="ML119669">
    <property type="protein sequence ID" value="RPA82726.1"/>
    <property type="molecule type" value="Genomic_DNA"/>
</dbReference>
<dbReference type="InterPro" id="IPR000058">
    <property type="entry name" value="Znf_AN1"/>
</dbReference>
<reference evidence="7 8" key="1">
    <citation type="journal article" date="2018" name="Nat. Ecol. Evol.">
        <title>Pezizomycetes genomes reveal the molecular basis of ectomycorrhizal truffle lifestyle.</title>
        <authorList>
            <person name="Murat C."/>
            <person name="Payen T."/>
            <person name="Noel B."/>
            <person name="Kuo A."/>
            <person name="Morin E."/>
            <person name="Chen J."/>
            <person name="Kohler A."/>
            <person name="Krizsan K."/>
            <person name="Balestrini R."/>
            <person name="Da Silva C."/>
            <person name="Montanini B."/>
            <person name="Hainaut M."/>
            <person name="Levati E."/>
            <person name="Barry K.W."/>
            <person name="Belfiori B."/>
            <person name="Cichocki N."/>
            <person name="Clum A."/>
            <person name="Dockter R.B."/>
            <person name="Fauchery L."/>
            <person name="Guy J."/>
            <person name="Iotti M."/>
            <person name="Le Tacon F."/>
            <person name="Lindquist E.A."/>
            <person name="Lipzen A."/>
            <person name="Malagnac F."/>
            <person name="Mello A."/>
            <person name="Molinier V."/>
            <person name="Miyauchi S."/>
            <person name="Poulain J."/>
            <person name="Riccioni C."/>
            <person name="Rubini A."/>
            <person name="Sitrit Y."/>
            <person name="Splivallo R."/>
            <person name="Traeger S."/>
            <person name="Wang M."/>
            <person name="Zifcakova L."/>
            <person name="Wipf D."/>
            <person name="Zambonelli A."/>
            <person name="Paolocci F."/>
            <person name="Nowrousian M."/>
            <person name="Ottonello S."/>
            <person name="Baldrian P."/>
            <person name="Spatafora J.W."/>
            <person name="Henrissat B."/>
            <person name="Nagy L.G."/>
            <person name="Aury J.M."/>
            <person name="Wincker P."/>
            <person name="Grigoriev I.V."/>
            <person name="Bonfante P."/>
            <person name="Martin F.M."/>
        </authorList>
    </citation>
    <scope>NUCLEOTIDE SEQUENCE [LARGE SCALE GENOMIC DNA]</scope>
    <source>
        <strain evidence="7 8">RN42</strain>
    </source>
</reference>
<dbReference type="SUPFAM" id="SSF118310">
    <property type="entry name" value="AN1-like Zinc finger"/>
    <property type="match status" value="2"/>
</dbReference>
<proteinExistence type="predicted"/>
<dbReference type="Proteomes" id="UP000275078">
    <property type="component" value="Unassembled WGS sequence"/>
</dbReference>
<name>A0A3N4IBA2_ASCIM</name>
<accession>A0A3N4IBA2</accession>
<dbReference type="GO" id="GO:0008270">
    <property type="term" value="F:zinc ion binding"/>
    <property type="evidence" value="ECO:0007669"/>
    <property type="project" value="UniProtKB-KW"/>
</dbReference>
<sequence length="294" mass="32112">MSKTNPQEHLKIGDSIGAHCDIPTCHVLDFLPFKCESCKGTYCLDHRSETAHKCPKAGEWARRRAEAARSSSSTPSSSTQPPKPIGGRNLTTTCHATSCNVTLDTPMQPRVTCSTCHHDYCLKHRLSTQHNCTPPPVPQAQQAKAKAVSALNRFKAWTATLPKTASSKMSALNTPSNSSRSATAPNGIIALRKVAKGDAKVQPGDRVYLWAEAAGVGELKREGMWFDKKWKVGRVLDKAAETLRVENKNNVGIKEEDRLRVFWVEGGRVLEFGEVIGTVKNADTIVLLRGVGEV</sequence>
<dbReference type="Gene3D" id="4.10.1110.10">
    <property type="entry name" value="AN1-like Zinc finger"/>
    <property type="match status" value="2"/>
</dbReference>
<dbReference type="STRING" id="1160509.A0A3N4IBA2"/>
<evidence type="ECO:0000256" key="1">
    <source>
        <dbReference type="ARBA" id="ARBA00022723"/>
    </source>
</evidence>
<dbReference type="InterPro" id="IPR035896">
    <property type="entry name" value="AN1-like_Znf"/>
</dbReference>
<evidence type="ECO:0000313" key="7">
    <source>
        <dbReference type="EMBL" id="RPA82726.1"/>
    </source>
</evidence>
<organism evidence="7 8">
    <name type="scientific">Ascobolus immersus RN42</name>
    <dbReference type="NCBI Taxonomy" id="1160509"/>
    <lineage>
        <taxon>Eukaryota</taxon>
        <taxon>Fungi</taxon>
        <taxon>Dikarya</taxon>
        <taxon>Ascomycota</taxon>
        <taxon>Pezizomycotina</taxon>
        <taxon>Pezizomycetes</taxon>
        <taxon>Pezizales</taxon>
        <taxon>Ascobolaceae</taxon>
        <taxon>Ascobolus</taxon>
    </lineage>
</organism>
<protein>
    <recommendedName>
        <fullName evidence="6">AN1-type domain-containing protein</fullName>
    </recommendedName>
</protein>
<evidence type="ECO:0000256" key="4">
    <source>
        <dbReference type="PROSITE-ProRule" id="PRU00449"/>
    </source>
</evidence>
<feature type="compositionally biased region" description="Low complexity" evidence="5">
    <location>
        <begin position="68"/>
        <end position="78"/>
    </location>
</feature>
<keyword evidence="8" id="KW-1185">Reference proteome</keyword>
<dbReference type="SMART" id="SM00154">
    <property type="entry name" value="ZnF_AN1"/>
    <property type="match status" value="2"/>
</dbReference>
<feature type="domain" description="AN1-type" evidence="6">
    <location>
        <begin position="14"/>
        <end position="62"/>
    </location>
</feature>
<dbReference type="PANTHER" id="PTHR14677">
    <property type="entry name" value="ARSENITE INDUCUBLE RNA ASSOCIATED PROTEIN AIP-1-RELATED"/>
    <property type="match status" value="1"/>
</dbReference>
<dbReference type="Pfam" id="PF01428">
    <property type="entry name" value="zf-AN1"/>
    <property type="match status" value="2"/>
</dbReference>
<keyword evidence="2 4" id="KW-0863">Zinc-finger</keyword>
<dbReference type="GO" id="GO:0005737">
    <property type="term" value="C:cytoplasm"/>
    <property type="evidence" value="ECO:0007669"/>
    <property type="project" value="TreeGrafter"/>
</dbReference>
<evidence type="ECO:0000256" key="2">
    <source>
        <dbReference type="ARBA" id="ARBA00022771"/>
    </source>
</evidence>
<dbReference type="InterPro" id="IPR057358">
    <property type="entry name" value="UBL_ZFAND1-like"/>
</dbReference>
<feature type="domain" description="AN1-type" evidence="6">
    <location>
        <begin position="88"/>
        <end position="140"/>
    </location>
</feature>
<dbReference type="PROSITE" id="PS51039">
    <property type="entry name" value="ZF_AN1"/>
    <property type="match status" value="2"/>
</dbReference>
<evidence type="ECO:0000256" key="3">
    <source>
        <dbReference type="ARBA" id="ARBA00022833"/>
    </source>
</evidence>
<feature type="region of interest" description="Disordered" evidence="5">
    <location>
        <begin position="65"/>
        <end position="88"/>
    </location>
</feature>